<gene>
    <name evidence="2" type="ORF">DR950_06190</name>
</gene>
<feature type="signal peptide" evidence="1">
    <location>
        <begin position="1"/>
        <end position="29"/>
    </location>
</feature>
<dbReference type="EMBL" id="QVIG01000001">
    <property type="protein sequence ID" value="RGD57439.1"/>
    <property type="molecule type" value="Genomic_DNA"/>
</dbReference>
<evidence type="ECO:0000256" key="1">
    <source>
        <dbReference type="SAM" id="SignalP"/>
    </source>
</evidence>
<reference evidence="2 3" key="1">
    <citation type="submission" date="2018-08" db="EMBL/GenBank/DDBJ databases">
        <title>Diversity &amp; Physiological Properties of Lignin-Decomposing Actinobacteria from Soil.</title>
        <authorList>
            <person name="Roh S.G."/>
            <person name="Kim S.B."/>
        </authorList>
    </citation>
    <scope>NUCLEOTIDE SEQUENCE [LARGE SCALE GENOMIC DNA]</scope>
    <source>
        <strain evidence="2 3">MMS17-GH009</strain>
    </source>
</reference>
<name>A0A372ZNI0_9ACTN</name>
<dbReference type="RefSeq" id="WP_117486221.1">
    <property type="nucleotide sequence ID" value="NZ_QVIG01000001.1"/>
</dbReference>
<dbReference type="AlphaFoldDB" id="A0A372ZNI0"/>
<keyword evidence="1" id="KW-0732">Signal</keyword>
<evidence type="ECO:0008006" key="4">
    <source>
        <dbReference type="Google" id="ProtNLM"/>
    </source>
</evidence>
<organism evidence="2 3">
    <name type="scientific">Kitasatospora xanthocidica</name>
    <dbReference type="NCBI Taxonomy" id="83382"/>
    <lineage>
        <taxon>Bacteria</taxon>
        <taxon>Bacillati</taxon>
        <taxon>Actinomycetota</taxon>
        <taxon>Actinomycetes</taxon>
        <taxon>Kitasatosporales</taxon>
        <taxon>Streptomycetaceae</taxon>
        <taxon>Kitasatospora</taxon>
    </lineage>
</organism>
<comment type="caution">
    <text evidence="2">The sequence shown here is derived from an EMBL/GenBank/DDBJ whole genome shotgun (WGS) entry which is preliminary data.</text>
</comment>
<proteinExistence type="predicted"/>
<feature type="chain" id="PRO_5016704777" description="Spore-associated protein A" evidence="1">
    <location>
        <begin position="30"/>
        <end position="151"/>
    </location>
</feature>
<evidence type="ECO:0000313" key="2">
    <source>
        <dbReference type="EMBL" id="RGD57439.1"/>
    </source>
</evidence>
<protein>
    <recommendedName>
        <fullName evidence="4">Spore-associated protein A</fullName>
    </recommendedName>
</protein>
<dbReference type="Proteomes" id="UP000263377">
    <property type="component" value="Unassembled WGS sequence"/>
</dbReference>
<accession>A0A372ZNI0</accession>
<keyword evidence="3" id="KW-1185">Reference proteome</keyword>
<sequence>MIRKQLATVLAATVLAGGFVGLSAGAAHASPRVNKCGSAYDFKQSWDITDNSSAAPVVGFIDIYYNSGNGYNCAIARGRDAAVTGQHEIYVAIRRSGTDGWIDDGAGSNYTQYAGPVYVYAKGSCIDFVGGLKYNEFTGQGASGYSSKHCG</sequence>
<evidence type="ECO:0000313" key="3">
    <source>
        <dbReference type="Proteomes" id="UP000263377"/>
    </source>
</evidence>